<accession>A0A652YPE4</accession>
<proteinExistence type="predicted"/>
<protein>
    <submittedName>
        <fullName evidence="1">Uncharacterized protein</fullName>
    </submittedName>
</protein>
<evidence type="ECO:0000313" key="1">
    <source>
        <dbReference type="EMBL" id="TYQ03983.1"/>
    </source>
</evidence>
<reference evidence="1" key="1">
    <citation type="submission" date="2019-07" db="EMBL/GenBank/DDBJ databases">
        <title>Genomic Encyclopedia of Type Strains, Phase IV (KMG-IV): sequencing the most valuable type-strain genomes for metagenomic binning, comparative biology and taxonomic classification.</title>
        <authorList>
            <person name="Goeker M."/>
        </authorList>
    </citation>
    <scope>NUCLEOTIDE SEQUENCE</scope>
    <source>
        <strain evidence="1">DSM 44596</strain>
    </source>
</reference>
<dbReference type="EMBL" id="VNIQ01000004">
    <property type="protein sequence ID" value="TYQ03983.1"/>
    <property type="molecule type" value="Genomic_DNA"/>
</dbReference>
<comment type="caution">
    <text evidence="1">The sequence shown here is derived from an EMBL/GenBank/DDBJ whole genome shotgun (WGS) entry which is preliminary data.</text>
</comment>
<organism evidence="1">
    <name type="scientific">Nocardia globerula</name>
    <dbReference type="NCBI Taxonomy" id="1818"/>
    <lineage>
        <taxon>Bacteria</taxon>
        <taxon>Bacillati</taxon>
        <taxon>Actinomycetota</taxon>
        <taxon>Actinomycetes</taxon>
        <taxon>Mycobacteriales</taxon>
        <taxon>Nocardiaceae</taxon>
        <taxon>Nocardia</taxon>
    </lineage>
</organism>
<name>A0A652YPE4_NOCGL</name>
<sequence length="86" mass="9316">MRSPQAILGAVAGSRIFRGFCKVHEAAQIASTCQREGTISYVGRMGRPDAWGVTTDRWQVPAVFGATPCPRPIAESPRQRCTRAVA</sequence>
<gene>
    <name evidence="1" type="ORF">FNL38_104356</name>
</gene>
<dbReference type="AlphaFoldDB" id="A0A652YPE4"/>